<dbReference type="EMBL" id="SPNK01000001">
    <property type="protein sequence ID" value="TFI03186.1"/>
    <property type="molecule type" value="Genomic_DNA"/>
</dbReference>
<dbReference type="AlphaFoldDB" id="A0AAX2SGF5"/>
<proteinExistence type="predicted"/>
<name>A0AAX2SGF5_KOCRH</name>
<evidence type="ECO:0000256" key="1">
    <source>
        <dbReference type="SAM" id="Phobius"/>
    </source>
</evidence>
<keyword evidence="1" id="KW-0812">Transmembrane</keyword>
<organism evidence="2 3">
    <name type="scientific">Kocuria rhizophila</name>
    <dbReference type="NCBI Taxonomy" id="72000"/>
    <lineage>
        <taxon>Bacteria</taxon>
        <taxon>Bacillati</taxon>
        <taxon>Actinomycetota</taxon>
        <taxon>Actinomycetes</taxon>
        <taxon>Micrococcales</taxon>
        <taxon>Micrococcaceae</taxon>
        <taxon>Kocuria</taxon>
    </lineage>
</organism>
<reference evidence="2 3" key="1">
    <citation type="submission" date="2019-03" db="EMBL/GenBank/DDBJ databases">
        <title>Genome Sequencing and Assembly of Various Microbes Isolated from Alder Root Nodule.</title>
        <authorList>
            <person name="Swanson E."/>
            <person name="Sevigny J.L."/>
            <person name="Pesce C."/>
            <person name="Davis I."/>
            <person name="Kleiner V."/>
            <person name="Tisa L."/>
        </authorList>
    </citation>
    <scope>NUCLEOTIDE SEQUENCE [LARGE SCALE GENOMIC DNA]</scope>
    <source>
        <strain evidence="2 3">4R-31</strain>
    </source>
</reference>
<keyword evidence="3" id="KW-1185">Reference proteome</keyword>
<dbReference type="Proteomes" id="UP000298017">
    <property type="component" value="Unassembled WGS sequence"/>
</dbReference>
<gene>
    <name evidence="2" type="ORF">E4P33_01330</name>
</gene>
<evidence type="ECO:0000313" key="3">
    <source>
        <dbReference type="Proteomes" id="UP000298017"/>
    </source>
</evidence>
<comment type="caution">
    <text evidence="2">The sequence shown here is derived from an EMBL/GenBank/DDBJ whole genome shotgun (WGS) entry which is preliminary data.</text>
</comment>
<keyword evidence="1" id="KW-1133">Transmembrane helix</keyword>
<sequence length="228" mass="24476">MSTRVTEHRARRTRRPGRRTIGLVSAFTACLCVAALTTTAWSVGRQTQYEHRAGAQAEATWNPGPRAMMDTASKADIHALHAQGWTVPVLAAEGHRVVDVRQAVSAGQPTVTVTLRNDHGTVEIVEQRGQVNPDNPVDGVSQLPVSAEGMHESAVSGSRLWAERGEPWRAVMVRPDAVYTVTSDTPPATMAQTVSAIVAEDRGRVSLPSETDDSFGATVQDGLRAMFG</sequence>
<protein>
    <submittedName>
        <fullName evidence="2">Uncharacterized protein</fullName>
    </submittedName>
</protein>
<evidence type="ECO:0000313" key="2">
    <source>
        <dbReference type="EMBL" id="TFI03186.1"/>
    </source>
</evidence>
<feature type="transmembrane region" description="Helical" evidence="1">
    <location>
        <begin position="21"/>
        <end position="43"/>
    </location>
</feature>
<dbReference type="PROSITE" id="PS51257">
    <property type="entry name" value="PROKAR_LIPOPROTEIN"/>
    <property type="match status" value="1"/>
</dbReference>
<accession>A0AAX2SGF5</accession>
<keyword evidence="1" id="KW-0472">Membrane</keyword>